<comment type="caution">
    <text evidence="2">The sequence shown here is derived from an EMBL/GenBank/DDBJ whole genome shotgun (WGS) entry which is preliminary data.</text>
</comment>
<evidence type="ECO:0000313" key="2">
    <source>
        <dbReference type="EMBL" id="OJT10984.1"/>
    </source>
</evidence>
<dbReference type="GO" id="GO:0005506">
    <property type="term" value="F:iron ion binding"/>
    <property type="evidence" value="ECO:0007669"/>
    <property type="project" value="InterPro"/>
</dbReference>
<feature type="domain" description="Alpha/beta hydrolase fold-3" evidence="1">
    <location>
        <begin position="83"/>
        <end position="227"/>
    </location>
</feature>
<keyword evidence="3" id="KW-1185">Reference proteome</keyword>
<name>A0A1M2VTQ7_TRAPU</name>
<dbReference type="STRING" id="154538.A0A1M2VTQ7"/>
<reference evidence="2 3" key="1">
    <citation type="submission" date="2016-10" db="EMBL/GenBank/DDBJ databases">
        <title>Genome sequence of the basidiomycete white-rot fungus Trametes pubescens.</title>
        <authorList>
            <person name="Makela M.R."/>
            <person name="Granchi Z."/>
            <person name="Peng M."/>
            <person name="De Vries R.P."/>
            <person name="Grigoriev I."/>
            <person name="Riley R."/>
            <person name="Hilden K."/>
        </authorList>
    </citation>
    <scope>NUCLEOTIDE SEQUENCE [LARGE SCALE GENOMIC DNA]</scope>
    <source>
        <strain evidence="2 3">FBCC735</strain>
    </source>
</reference>
<proteinExistence type="predicted"/>
<dbReference type="InterPro" id="IPR029058">
    <property type="entry name" value="AB_hydrolase_fold"/>
</dbReference>
<evidence type="ECO:0000259" key="1">
    <source>
        <dbReference type="Pfam" id="PF07859"/>
    </source>
</evidence>
<accession>A0A1M2VTQ7</accession>
<dbReference type="EMBL" id="MNAD01000701">
    <property type="protein sequence ID" value="OJT10984.1"/>
    <property type="molecule type" value="Genomic_DNA"/>
</dbReference>
<dbReference type="AlphaFoldDB" id="A0A1M2VTQ7"/>
<dbReference type="Pfam" id="PF07859">
    <property type="entry name" value="Abhydrolase_3"/>
    <property type="match status" value="1"/>
</dbReference>
<gene>
    <name evidence="2" type="ORF">TRAPUB_12491</name>
</gene>
<dbReference type="OMA" id="GHMRDYF"/>
<dbReference type="SUPFAM" id="SSF53474">
    <property type="entry name" value="alpha/beta-Hydrolases"/>
    <property type="match status" value="1"/>
</dbReference>
<dbReference type="GO" id="GO:0020037">
    <property type="term" value="F:heme binding"/>
    <property type="evidence" value="ECO:0007669"/>
    <property type="project" value="InterPro"/>
</dbReference>
<dbReference type="Gene3D" id="1.10.630.10">
    <property type="entry name" value="Cytochrome P450"/>
    <property type="match status" value="1"/>
</dbReference>
<sequence>MEDDGFFSACPDPELSSILSKHPAAPKTYTEDLPAARVRFNTIFTEIFHSVQRAQLPPDHSVPVDGGVILVRTYRASAPDDAIQTAKRIRADPAEGLLVGGQSAGANLPAVIAHRGRSDPFFVDYPITGQVLQIPVLLHPDAVPQQYAEKLTSYTTNYDARILNEGHMRDYFEKLRTSPTDPELSVLLQPSFNGLPPAYIQVCGRDPLRDEALVYATMLEEFSVAIRIDNSSVTNESIGDLVYFHGLGNRILVINSLQTIQQLFDKKGAIYSDRPSFTVVGELMNLGQVRSDMFFFGPGGD</sequence>
<protein>
    <submittedName>
        <fullName evidence="2">AB hydrolase superfamily protein B1A11.02</fullName>
    </submittedName>
</protein>
<dbReference type="GO" id="GO:0016787">
    <property type="term" value="F:hydrolase activity"/>
    <property type="evidence" value="ECO:0007669"/>
    <property type="project" value="UniProtKB-KW"/>
</dbReference>
<keyword evidence="2" id="KW-0378">Hydrolase</keyword>
<evidence type="ECO:0000313" key="3">
    <source>
        <dbReference type="Proteomes" id="UP000184267"/>
    </source>
</evidence>
<dbReference type="GO" id="GO:0004497">
    <property type="term" value="F:monooxygenase activity"/>
    <property type="evidence" value="ECO:0007669"/>
    <property type="project" value="InterPro"/>
</dbReference>
<organism evidence="2 3">
    <name type="scientific">Trametes pubescens</name>
    <name type="common">White-rot fungus</name>
    <dbReference type="NCBI Taxonomy" id="154538"/>
    <lineage>
        <taxon>Eukaryota</taxon>
        <taxon>Fungi</taxon>
        <taxon>Dikarya</taxon>
        <taxon>Basidiomycota</taxon>
        <taxon>Agaricomycotina</taxon>
        <taxon>Agaricomycetes</taxon>
        <taxon>Polyporales</taxon>
        <taxon>Polyporaceae</taxon>
        <taxon>Trametes</taxon>
    </lineage>
</organism>
<dbReference type="Gene3D" id="3.40.50.1820">
    <property type="entry name" value="alpha/beta hydrolase"/>
    <property type="match status" value="1"/>
</dbReference>
<dbReference type="Proteomes" id="UP000184267">
    <property type="component" value="Unassembled WGS sequence"/>
</dbReference>
<dbReference type="InterPro" id="IPR036396">
    <property type="entry name" value="Cyt_P450_sf"/>
</dbReference>
<dbReference type="GO" id="GO:0016705">
    <property type="term" value="F:oxidoreductase activity, acting on paired donors, with incorporation or reduction of molecular oxygen"/>
    <property type="evidence" value="ECO:0007669"/>
    <property type="project" value="InterPro"/>
</dbReference>
<dbReference type="InterPro" id="IPR013094">
    <property type="entry name" value="AB_hydrolase_3"/>
</dbReference>
<dbReference type="OrthoDB" id="2743944at2759"/>